<accession>A0ACB8WT68</accession>
<evidence type="ECO:0000313" key="2">
    <source>
        <dbReference type="Proteomes" id="UP000831701"/>
    </source>
</evidence>
<gene>
    <name evidence="1" type="ORF">L3Q82_007201</name>
</gene>
<name>A0ACB8WT68_9TELE</name>
<protein>
    <submittedName>
        <fullName evidence="1">Uncharacterized protein</fullName>
    </submittedName>
</protein>
<dbReference type="Proteomes" id="UP000831701">
    <property type="component" value="Chromosome 6"/>
</dbReference>
<comment type="caution">
    <text evidence="1">The sequence shown here is derived from an EMBL/GenBank/DDBJ whole genome shotgun (WGS) entry which is preliminary data.</text>
</comment>
<sequence>MPTAAEAEPDSVELRKSTLVGITSEVQNPDLPDPTQFHTWKDLVHTTVTSLHGAAASSDCQTTDAATYISAEKLLLAQAQQDSFPGEIKALKASRPIPADSRLVTLSPEYDEATRLLHVGGRLRPAEDPEADAIHPIILDPVHQIIKLLIQEFDHKLLHPGPERVLAEMQRQYWVLRGQEAIRRHQHSCRE</sequence>
<dbReference type="EMBL" id="CM041536">
    <property type="protein sequence ID" value="KAI3370633.1"/>
    <property type="molecule type" value="Genomic_DNA"/>
</dbReference>
<organism evidence="1 2">
    <name type="scientific">Scortum barcoo</name>
    <name type="common">barcoo grunter</name>
    <dbReference type="NCBI Taxonomy" id="214431"/>
    <lineage>
        <taxon>Eukaryota</taxon>
        <taxon>Metazoa</taxon>
        <taxon>Chordata</taxon>
        <taxon>Craniata</taxon>
        <taxon>Vertebrata</taxon>
        <taxon>Euteleostomi</taxon>
        <taxon>Actinopterygii</taxon>
        <taxon>Neopterygii</taxon>
        <taxon>Teleostei</taxon>
        <taxon>Neoteleostei</taxon>
        <taxon>Acanthomorphata</taxon>
        <taxon>Eupercaria</taxon>
        <taxon>Centrarchiformes</taxon>
        <taxon>Terapontoidei</taxon>
        <taxon>Terapontidae</taxon>
        <taxon>Scortum</taxon>
    </lineage>
</organism>
<proteinExistence type="predicted"/>
<reference evidence="1" key="1">
    <citation type="submission" date="2022-04" db="EMBL/GenBank/DDBJ databases">
        <title>Jade perch genome.</title>
        <authorList>
            <person name="Chao B."/>
        </authorList>
    </citation>
    <scope>NUCLEOTIDE SEQUENCE</scope>
    <source>
        <strain evidence="1">CB-2022</strain>
    </source>
</reference>
<keyword evidence="2" id="KW-1185">Reference proteome</keyword>
<evidence type="ECO:0000313" key="1">
    <source>
        <dbReference type="EMBL" id="KAI3370633.1"/>
    </source>
</evidence>